<dbReference type="Pfam" id="PF02537">
    <property type="entry name" value="CRCB"/>
    <property type="match status" value="2"/>
</dbReference>
<evidence type="ECO:0000256" key="1">
    <source>
        <dbReference type="ARBA" id="ARBA00002598"/>
    </source>
</evidence>
<feature type="transmembrane region" description="Helical" evidence="10">
    <location>
        <begin position="120"/>
        <end position="138"/>
    </location>
</feature>
<evidence type="ECO:0008006" key="13">
    <source>
        <dbReference type="Google" id="ProtNLM"/>
    </source>
</evidence>
<dbReference type="GO" id="GO:0005886">
    <property type="term" value="C:plasma membrane"/>
    <property type="evidence" value="ECO:0007669"/>
    <property type="project" value="UniProtKB-SubCell"/>
</dbReference>
<feature type="compositionally biased region" description="Basic and acidic residues" evidence="9">
    <location>
        <begin position="54"/>
        <end position="79"/>
    </location>
</feature>
<keyword evidence="3" id="KW-1003">Cell membrane</keyword>
<sequence>MTDEKGASTLLPLHGSPNTTSTQNGTPPSTQKASMEGSRPSRRHSRSDVGSTIARHESIDSAERLAQVDRPPAEEEALPKSKVYPPLSPHVLALLMPASVFGVLARLGLDALATYNGQKIFSLAYAQAVGCFIMGFGLEFKEPMGRFYGPLYTAITTGFCGSLTTFSGWQVDVFDSWVNSTQAHRDWRGDVMDGVTTTLYTFIIALTSVWFGAHLASLLRPLVPVLRPPSAAIRYTLTALSVCVYAATFPVYFRLPTDYRHQATAALLFSYPGTLTRYLLSVYLNPRLDLFPLGTYVANSFGTVLLGALHVMQGMSPPASPNACALLQGLGDGYCGCLTTVSTFATEVDALIEWKAWLYAGLSWSTGQLLLLMIMGSSFWAGHVSEQMTCRFA</sequence>
<dbReference type="PANTHER" id="PTHR28259:SF1">
    <property type="entry name" value="FLUORIDE EXPORT PROTEIN 1-RELATED"/>
    <property type="match status" value="1"/>
</dbReference>
<organism evidence="11 12">
    <name type="scientific">Heliocybe sulcata</name>
    <dbReference type="NCBI Taxonomy" id="5364"/>
    <lineage>
        <taxon>Eukaryota</taxon>
        <taxon>Fungi</taxon>
        <taxon>Dikarya</taxon>
        <taxon>Basidiomycota</taxon>
        <taxon>Agaricomycotina</taxon>
        <taxon>Agaricomycetes</taxon>
        <taxon>Gloeophyllales</taxon>
        <taxon>Gloeophyllaceae</taxon>
        <taxon>Heliocybe</taxon>
    </lineage>
</organism>
<evidence type="ECO:0000256" key="2">
    <source>
        <dbReference type="ARBA" id="ARBA00004651"/>
    </source>
</evidence>
<reference evidence="11 12" key="1">
    <citation type="journal article" date="2019" name="Nat. Ecol. Evol.">
        <title>Megaphylogeny resolves global patterns of mushroom evolution.</title>
        <authorList>
            <person name="Varga T."/>
            <person name="Krizsan K."/>
            <person name="Foldi C."/>
            <person name="Dima B."/>
            <person name="Sanchez-Garcia M."/>
            <person name="Sanchez-Ramirez S."/>
            <person name="Szollosi G.J."/>
            <person name="Szarkandi J.G."/>
            <person name="Papp V."/>
            <person name="Albert L."/>
            <person name="Andreopoulos W."/>
            <person name="Angelini C."/>
            <person name="Antonin V."/>
            <person name="Barry K.W."/>
            <person name="Bougher N.L."/>
            <person name="Buchanan P."/>
            <person name="Buyck B."/>
            <person name="Bense V."/>
            <person name="Catcheside P."/>
            <person name="Chovatia M."/>
            <person name="Cooper J."/>
            <person name="Damon W."/>
            <person name="Desjardin D."/>
            <person name="Finy P."/>
            <person name="Geml J."/>
            <person name="Haridas S."/>
            <person name="Hughes K."/>
            <person name="Justo A."/>
            <person name="Karasinski D."/>
            <person name="Kautmanova I."/>
            <person name="Kiss B."/>
            <person name="Kocsube S."/>
            <person name="Kotiranta H."/>
            <person name="LaButti K.M."/>
            <person name="Lechner B.E."/>
            <person name="Liimatainen K."/>
            <person name="Lipzen A."/>
            <person name="Lukacs Z."/>
            <person name="Mihaltcheva S."/>
            <person name="Morgado L.N."/>
            <person name="Niskanen T."/>
            <person name="Noordeloos M.E."/>
            <person name="Ohm R.A."/>
            <person name="Ortiz-Santana B."/>
            <person name="Ovrebo C."/>
            <person name="Racz N."/>
            <person name="Riley R."/>
            <person name="Savchenko A."/>
            <person name="Shiryaev A."/>
            <person name="Soop K."/>
            <person name="Spirin V."/>
            <person name="Szebenyi C."/>
            <person name="Tomsovsky M."/>
            <person name="Tulloss R.E."/>
            <person name="Uehling J."/>
            <person name="Grigoriev I.V."/>
            <person name="Vagvolgyi C."/>
            <person name="Papp T."/>
            <person name="Martin F.M."/>
            <person name="Miettinen O."/>
            <person name="Hibbett D.S."/>
            <person name="Nagy L.G."/>
        </authorList>
    </citation>
    <scope>NUCLEOTIDE SEQUENCE [LARGE SCALE GENOMIC DNA]</scope>
    <source>
        <strain evidence="11 12">OMC1185</strain>
    </source>
</reference>
<evidence type="ECO:0000256" key="5">
    <source>
        <dbReference type="ARBA" id="ARBA00022989"/>
    </source>
</evidence>
<feature type="transmembrane region" description="Helical" evidence="10">
    <location>
        <begin position="90"/>
        <end position="108"/>
    </location>
</feature>
<evidence type="ECO:0000256" key="6">
    <source>
        <dbReference type="ARBA" id="ARBA00023136"/>
    </source>
</evidence>
<feature type="compositionally biased region" description="Polar residues" evidence="9">
    <location>
        <begin position="16"/>
        <end position="33"/>
    </location>
</feature>
<dbReference type="AlphaFoldDB" id="A0A5C3NIQ2"/>
<feature type="transmembrane region" description="Helical" evidence="10">
    <location>
        <begin position="291"/>
        <end position="312"/>
    </location>
</feature>
<dbReference type="OrthoDB" id="409792at2759"/>
<evidence type="ECO:0000256" key="7">
    <source>
        <dbReference type="ARBA" id="ARBA00035120"/>
    </source>
</evidence>
<evidence type="ECO:0000256" key="10">
    <source>
        <dbReference type="SAM" id="Phobius"/>
    </source>
</evidence>
<keyword evidence="4 10" id="KW-0812">Transmembrane</keyword>
<gene>
    <name evidence="11" type="ORF">OE88DRAFT_1622758</name>
</gene>
<evidence type="ECO:0000256" key="3">
    <source>
        <dbReference type="ARBA" id="ARBA00022475"/>
    </source>
</evidence>
<comment type="catalytic activity">
    <reaction evidence="8">
        <text>fluoride(in) = fluoride(out)</text>
        <dbReference type="Rhea" id="RHEA:76159"/>
        <dbReference type="ChEBI" id="CHEBI:17051"/>
    </reaction>
    <physiologicalReaction direction="left-to-right" evidence="8">
        <dbReference type="Rhea" id="RHEA:76160"/>
    </physiologicalReaction>
</comment>
<dbReference type="GO" id="GO:1903425">
    <property type="term" value="F:fluoride transmembrane transporter activity"/>
    <property type="evidence" value="ECO:0007669"/>
    <property type="project" value="TreeGrafter"/>
</dbReference>
<comment type="function">
    <text evidence="1">Fluoride channel required for the rapid expulsion of cytoplasmic fluoride.</text>
</comment>
<feature type="transmembrane region" description="Helical" evidence="10">
    <location>
        <begin position="231"/>
        <end position="253"/>
    </location>
</feature>
<feature type="transmembrane region" description="Helical" evidence="10">
    <location>
        <begin position="150"/>
        <end position="169"/>
    </location>
</feature>
<dbReference type="Proteomes" id="UP000305948">
    <property type="component" value="Unassembled WGS sequence"/>
</dbReference>
<dbReference type="STRING" id="5364.A0A5C3NIQ2"/>
<evidence type="ECO:0000313" key="12">
    <source>
        <dbReference type="Proteomes" id="UP000305948"/>
    </source>
</evidence>
<dbReference type="InterPro" id="IPR003691">
    <property type="entry name" value="FluC"/>
</dbReference>
<comment type="similarity">
    <text evidence="7">Belongs to the fluoride channel Fluc/FEX (TC 1.A.43) family.</text>
</comment>
<evidence type="ECO:0000256" key="9">
    <source>
        <dbReference type="SAM" id="MobiDB-lite"/>
    </source>
</evidence>
<feature type="transmembrane region" description="Helical" evidence="10">
    <location>
        <begin position="265"/>
        <end position="284"/>
    </location>
</feature>
<feature type="transmembrane region" description="Helical" evidence="10">
    <location>
        <begin position="356"/>
        <end position="381"/>
    </location>
</feature>
<name>A0A5C3NIQ2_9AGAM</name>
<proteinExistence type="inferred from homology"/>
<evidence type="ECO:0000256" key="4">
    <source>
        <dbReference type="ARBA" id="ARBA00022692"/>
    </source>
</evidence>
<protein>
    <recommendedName>
        <fullName evidence="13">CrcB-like protein</fullName>
    </recommendedName>
</protein>
<evidence type="ECO:0000313" key="11">
    <source>
        <dbReference type="EMBL" id="TFK55968.1"/>
    </source>
</evidence>
<comment type="subcellular location">
    <subcellularLocation>
        <location evidence="2">Cell membrane</location>
        <topology evidence="2">Multi-pass membrane protein</topology>
    </subcellularLocation>
</comment>
<dbReference type="PANTHER" id="PTHR28259">
    <property type="entry name" value="FLUORIDE EXPORT PROTEIN 1-RELATED"/>
    <property type="match status" value="1"/>
</dbReference>
<keyword evidence="5 10" id="KW-1133">Transmembrane helix</keyword>
<evidence type="ECO:0000256" key="8">
    <source>
        <dbReference type="ARBA" id="ARBA00035585"/>
    </source>
</evidence>
<feature type="transmembrane region" description="Helical" evidence="10">
    <location>
        <begin position="199"/>
        <end position="219"/>
    </location>
</feature>
<accession>A0A5C3NIQ2</accession>
<keyword evidence="6 10" id="KW-0472">Membrane</keyword>
<feature type="region of interest" description="Disordered" evidence="9">
    <location>
        <begin position="1"/>
        <end position="81"/>
    </location>
</feature>
<keyword evidence="12" id="KW-1185">Reference proteome</keyword>
<dbReference type="EMBL" id="ML213504">
    <property type="protein sequence ID" value="TFK55968.1"/>
    <property type="molecule type" value="Genomic_DNA"/>
</dbReference>